<evidence type="ECO:0000313" key="6">
    <source>
        <dbReference type="RefSeq" id="XP_036368642.1"/>
    </source>
</evidence>
<accession>A0A6P7TMA6</accession>
<comment type="pathway">
    <text evidence="1">Protein modification; protein lipoylation via exogenous pathway; protein N(6)-(lipoyl)lysine from lipoate: step 2/2.</text>
</comment>
<dbReference type="Pfam" id="PF21948">
    <property type="entry name" value="LplA-B_cat"/>
    <property type="match status" value="1"/>
</dbReference>
<dbReference type="CDD" id="cd16443">
    <property type="entry name" value="LplA"/>
    <property type="match status" value="1"/>
</dbReference>
<dbReference type="KEGG" id="osn:115224020"/>
<dbReference type="RefSeq" id="XP_029650672.1">
    <property type="nucleotide sequence ID" value="XM_029794812.2"/>
</dbReference>
<dbReference type="InterPro" id="IPR004562">
    <property type="entry name" value="LipoylTrfase_LipoateP_Ligase"/>
</dbReference>
<dbReference type="InterPro" id="IPR004143">
    <property type="entry name" value="BPL_LPL_catalytic"/>
</dbReference>
<dbReference type="PROSITE" id="PS51733">
    <property type="entry name" value="BPL_LPL_CATALYTIC"/>
    <property type="match status" value="1"/>
</dbReference>
<evidence type="ECO:0000313" key="5">
    <source>
        <dbReference type="RefSeq" id="XP_029650672.1"/>
    </source>
</evidence>
<dbReference type="PANTHER" id="PTHR12561:SF3">
    <property type="entry name" value="LIPOYLTRANSFERASE 1, MITOCHONDRIAL"/>
    <property type="match status" value="1"/>
</dbReference>
<dbReference type="Gene3D" id="3.30.390.50">
    <property type="entry name" value="CO dehydrogenase flavoprotein, C-terminal domain"/>
    <property type="match status" value="1"/>
</dbReference>
<proteinExistence type="inferred from homology"/>
<evidence type="ECO:0000256" key="2">
    <source>
        <dbReference type="ARBA" id="ARBA00008242"/>
    </source>
</evidence>
<dbReference type="SUPFAM" id="SSF55681">
    <property type="entry name" value="Class II aaRS and biotin synthetases"/>
    <property type="match status" value="1"/>
</dbReference>
<evidence type="ECO:0000313" key="4">
    <source>
        <dbReference type="Proteomes" id="UP000515154"/>
    </source>
</evidence>
<organism evidence="4 5">
    <name type="scientific">Octopus sinensis</name>
    <name type="common">East Asian common octopus</name>
    <dbReference type="NCBI Taxonomy" id="2607531"/>
    <lineage>
        <taxon>Eukaryota</taxon>
        <taxon>Metazoa</taxon>
        <taxon>Spiralia</taxon>
        <taxon>Lophotrochozoa</taxon>
        <taxon>Mollusca</taxon>
        <taxon>Cephalopoda</taxon>
        <taxon>Coleoidea</taxon>
        <taxon>Octopodiformes</taxon>
        <taxon>Octopoda</taxon>
        <taxon>Incirrata</taxon>
        <taxon>Octopodidae</taxon>
        <taxon>Octopus</taxon>
    </lineage>
</organism>
<dbReference type="InterPro" id="IPR045864">
    <property type="entry name" value="aa-tRNA-synth_II/BPL/LPL"/>
</dbReference>
<dbReference type="GO" id="GO:0005739">
    <property type="term" value="C:mitochondrion"/>
    <property type="evidence" value="ECO:0007669"/>
    <property type="project" value="TreeGrafter"/>
</dbReference>
<evidence type="ECO:0000259" key="3">
    <source>
        <dbReference type="PROSITE" id="PS51733"/>
    </source>
</evidence>
<evidence type="ECO:0000256" key="1">
    <source>
        <dbReference type="ARBA" id="ARBA00005085"/>
    </source>
</evidence>
<dbReference type="Gene3D" id="3.30.930.10">
    <property type="entry name" value="Bira Bifunctional Protein, Domain 2"/>
    <property type="match status" value="1"/>
</dbReference>
<name>A0A6P7TMA6_9MOLL</name>
<sequence length="402" mass="46602">MSFCLPYLRLYRRHLSAYTDLCQRHFHLEQIRSLKVTPALPLVRTATTKAAKHEVIVSQSTCIFENLSLEEWLFENTDFENTSYLLIWRNTETVVIGRHQNAWIEANVPLLEQKGVSIARRNSGGGTVYHDLGNINFCFLTSRERYNRKWNLNLVTEAVNDQWMLNLSVNARDNIMWNDMFKVSGTAARLKSKCAYHHFTLLLDVNLNNLQSFLQSPLLGASSRATASIPSSVINLLDVEPQLTYDNVIQCVAQRFLSFSHNSQPTSIEFLDLKKDRSRFPGLDKILEDRLDWTWIFGKTPAFTLDRHFVTHCYQSRETCLRIHCKIQDGCINTLDIQFSPLDQTLDRLTTSTNNVLLTERLSGKHLRPVFERLRQDFSEDKEVSPHLLDWFLNSLWVTLFG</sequence>
<protein>
    <submittedName>
        <fullName evidence="5 6">Lipoyltransferase 1, mitochondrial-like isoform X1</fullName>
    </submittedName>
</protein>
<reference evidence="5 6" key="1">
    <citation type="submission" date="2025-08" db="UniProtKB">
        <authorList>
            <consortium name="RefSeq"/>
        </authorList>
    </citation>
    <scope>IDENTIFICATION</scope>
</reference>
<gene>
    <name evidence="5 6" type="primary">LOC115224020</name>
</gene>
<dbReference type="UniPathway" id="UPA00537">
    <property type="reaction ID" value="UER00595"/>
</dbReference>
<dbReference type="RefSeq" id="XP_036368642.1">
    <property type="nucleotide sequence ID" value="XM_036512749.1"/>
</dbReference>
<dbReference type="Proteomes" id="UP000515154">
    <property type="component" value="Linkage group LG24"/>
</dbReference>
<dbReference type="PANTHER" id="PTHR12561">
    <property type="entry name" value="LIPOATE-PROTEIN LIGASE"/>
    <property type="match status" value="1"/>
</dbReference>
<comment type="similarity">
    <text evidence="2">Belongs to the LplA family.</text>
</comment>
<feature type="domain" description="BPL/LPL catalytic" evidence="3">
    <location>
        <begin position="79"/>
        <end position="264"/>
    </location>
</feature>
<dbReference type="AlphaFoldDB" id="A0A6P7TMA6"/>
<dbReference type="GO" id="GO:0017118">
    <property type="term" value="F:lipoyltransferase activity"/>
    <property type="evidence" value="ECO:0007669"/>
    <property type="project" value="TreeGrafter"/>
</dbReference>
<dbReference type="FunFam" id="3.30.930.10:FF:000045">
    <property type="entry name" value="lipoyltransferase 1, mitochondrial"/>
    <property type="match status" value="1"/>
</dbReference>
<dbReference type="GO" id="GO:0009249">
    <property type="term" value="P:protein lipoylation"/>
    <property type="evidence" value="ECO:0007669"/>
    <property type="project" value="InterPro"/>
</dbReference>
<keyword evidence="4" id="KW-1185">Reference proteome</keyword>